<dbReference type="AlphaFoldDB" id="K6XWP7"/>
<organism evidence="1 2">
    <name type="scientific">Aliiglaciecola lipolytica E3</name>
    <dbReference type="NCBI Taxonomy" id="1127673"/>
    <lineage>
        <taxon>Bacteria</taxon>
        <taxon>Pseudomonadati</taxon>
        <taxon>Pseudomonadota</taxon>
        <taxon>Gammaproteobacteria</taxon>
        <taxon>Alteromonadales</taxon>
        <taxon>Alteromonadaceae</taxon>
        <taxon>Aliiglaciecola</taxon>
    </lineage>
</organism>
<dbReference type="PANTHER" id="PTHR30105">
    <property type="entry name" value="UNCHARACTERIZED YIBQ-RELATED"/>
    <property type="match status" value="1"/>
</dbReference>
<evidence type="ECO:0000313" key="1">
    <source>
        <dbReference type="EMBL" id="GAC16091.1"/>
    </source>
</evidence>
<dbReference type="SUPFAM" id="SSF88713">
    <property type="entry name" value="Glycoside hydrolase/deacetylase"/>
    <property type="match status" value="1"/>
</dbReference>
<gene>
    <name evidence="1" type="ORF">GLIP_3477</name>
</gene>
<evidence type="ECO:0008006" key="3">
    <source>
        <dbReference type="Google" id="ProtNLM"/>
    </source>
</evidence>
<dbReference type="EMBL" id="BAEN01000065">
    <property type="protein sequence ID" value="GAC16091.1"/>
    <property type="molecule type" value="Genomic_DNA"/>
</dbReference>
<dbReference type="STRING" id="1127673.GLIP_3477"/>
<dbReference type="CDD" id="cd10936">
    <property type="entry name" value="CE4_DAC2"/>
    <property type="match status" value="1"/>
</dbReference>
<reference evidence="1 2" key="1">
    <citation type="journal article" date="2017" name="Antonie Van Leeuwenhoek">
        <title>Rhizobium rhizosphaerae sp. nov., a novel species isolated from rice rhizosphere.</title>
        <authorList>
            <person name="Zhao J.J."/>
            <person name="Zhang J."/>
            <person name="Zhang R.J."/>
            <person name="Zhang C.W."/>
            <person name="Yin H.Q."/>
            <person name="Zhang X.X."/>
        </authorList>
    </citation>
    <scope>NUCLEOTIDE SEQUENCE [LARGE SCALE GENOMIC DNA]</scope>
    <source>
        <strain evidence="1 2">E3</strain>
    </source>
</reference>
<proteinExistence type="predicted"/>
<dbReference type="PANTHER" id="PTHR30105:SF2">
    <property type="entry name" value="DIVERGENT POLYSACCHARIDE DEACETYLASE SUPERFAMILY"/>
    <property type="match status" value="1"/>
</dbReference>
<dbReference type="RefSeq" id="WP_008845894.1">
    <property type="nucleotide sequence ID" value="NZ_BAEN01000065.1"/>
</dbReference>
<keyword evidence="2" id="KW-1185">Reference proteome</keyword>
<dbReference type="GO" id="GO:0005975">
    <property type="term" value="P:carbohydrate metabolic process"/>
    <property type="evidence" value="ECO:0007669"/>
    <property type="project" value="InterPro"/>
</dbReference>
<accession>K6XWP7</accession>
<dbReference type="InterPro" id="IPR006837">
    <property type="entry name" value="Divergent_DAC"/>
</dbReference>
<comment type="caution">
    <text evidence="1">The sequence shown here is derived from an EMBL/GenBank/DDBJ whole genome shotgun (WGS) entry which is preliminary data.</text>
</comment>
<dbReference type="eggNOG" id="COG2861">
    <property type="taxonomic scope" value="Bacteria"/>
</dbReference>
<dbReference type="Proteomes" id="UP000006334">
    <property type="component" value="Unassembled WGS sequence"/>
</dbReference>
<sequence length="263" mass="29411">MYYLKTTLIRLTLLFSIFHLGGLPVCAAEIALIIDDMGNTQRDEAAFSLPKEVTFSILPLTHLSQKFSKKAATQQREVMLHIPMESLAGKRLGPGALTADMSPESIRHTLAQALMSVPDAIGVNNHMGSKLTQLSLPMNVTMEFLIEHRLFFVDSRTTRYSKALKIAQQNGVLSAGRNVFLDNDNRPEKIDAQFQRLIRLAKKYGYAVGIAHPYPQTIEYLQKALLPAEQLDVELVTISELLQTQHLAGNQNLIEQQKSVELE</sequence>
<protein>
    <recommendedName>
        <fullName evidence="3">Divergent polysaccharide deacetylase family protein</fullName>
    </recommendedName>
</protein>
<evidence type="ECO:0000313" key="2">
    <source>
        <dbReference type="Proteomes" id="UP000006334"/>
    </source>
</evidence>
<dbReference type="InterPro" id="IPR011330">
    <property type="entry name" value="Glyco_hydro/deAcase_b/a-brl"/>
</dbReference>
<name>K6XWP7_9ALTE</name>
<dbReference type="Pfam" id="PF04748">
    <property type="entry name" value="Polysacc_deac_2"/>
    <property type="match status" value="1"/>
</dbReference>
<dbReference type="Gene3D" id="3.20.20.370">
    <property type="entry name" value="Glycoside hydrolase/deacetylase"/>
    <property type="match status" value="1"/>
</dbReference>